<dbReference type="PANTHER" id="PTHR32024:SF1">
    <property type="entry name" value="KTR SYSTEM POTASSIUM UPTAKE PROTEIN B"/>
    <property type="match status" value="1"/>
</dbReference>
<feature type="transmembrane region" description="Helical" evidence="8">
    <location>
        <begin position="73"/>
        <end position="97"/>
    </location>
</feature>
<evidence type="ECO:0000256" key="5">
    <source>
        <dbReference type="ARBA" id="ARBA00022989"/>
    </source>
</evidence>
<feature type="transmembrane region" description="Helical" evidence="8">
    <location>
        <begin position="196"/>
        <end position="219"/>
    </location>
</feature>
<feature type="transmembrane region" description="Helical" evidence="8">
    <location>
        <begin position="393"/>
        <end position="414"/>
    </location>
</feature>
<evidence type="ECO:0000313" key="9">
    <source>
        <dbReference type="EMBL" id="MCS3918293.1"/>
    </source>
</evidence>
<evidence type="ECO:0000313" key="10">
    <source>
        <dbReference type="Proteomes" id="UP001204798"/>
    </source>
</evidence>
<feature type="transmembrane region" description="Helical" evidence="8">
    <location>
        <begin position="231"/>
        <end position="254"/>
    </location>
</feature>
<keyword evidence="7 8" id="KW-0472">Membrane</keyword>
<comment type="subcellular location">
    <subcellularLocation>
        <location evidence="1">Cell membrane</location>
        <topology evidence="1">Multi-pass membrane protein</topology>
    </subcellularLocation>
</comment>
<gene>
    <name evidence="9" type="ORF">M2350_000690</name>
</gene>
<reference evidence="9 10" key="1">
    <citation type="submission" date="2022-08" db="EMBL/GenBank/DDBJ databases">
        <title>Bacterial and archaeal communities from various locations to study Microbial Dark Matter (Phase II).</title>
        <authorList>
            <person name="Stepanauskas R."/>
        </authorList>
    </citation>
    <scope>NUCLEOTIDE SEQUENCE [LARGE SCALE GENOMIC DNA]</scope>
    <source>
        <strain evidence="9 10">PD1</strain>
    </source>
</reference>
<feature type="transmembrane region" description="Helical" evidence="8">
    <location>
        <begin position="292"/>
        <end position="310"/>
    </location>
</feature>
<proteinExistence type="predicted"/>
<sequence length="458" mass="49104">MVKKRFRLSPPHLVILSFATIIGAGALVLAAPFSAKEQPLDWVDALFLSTSAVCVTGLSPIDPGSTLSLLGQIILLALIQVGGLGYMTISAFAAMLLRQRLSVTQRLSVEIMMGELVEAWRLLRYTIAFTFATELVGAFLLFWAFGRYELSLGERLWFSIFHSVSAFCNAGLDVFGLVGKEREWAGSLQPFARDPFVVLTVALLLMLGGIGFPVVIEIVDKLRGRRLRWSVHARTVFTVNLILWFGGALLIWFFEHNNPITLGNQPLPIQAISAFFQSATARTAGFSTVPTGSLTAASLWLLCLLMFIGASPGGTGGGVKTTTVAVLAAATWSSVRMREQVVIFHRSVHPEHLSKAVAFTLLAINTVGAATLLLCVTEGTLLAKGVPHGPLSLFFEAVSAFGTVGLSTGITPFLSTGGKLILVATMFVGRVGLLTLLIAIAGRSVEPVRYPFGEILVG</sequence>
<accession>A0ABT2EK07</accession>
<keyword evidence="3" id="KW-1003">Cell membrane</keyword>
<evidence type="ECO:0000256" key="6">
    <source>
        <dbReference type="ARBA" id="ARBA00023065"/>
    </source>
</evidence>
<keyword evidence="6" id="KW-0406">Ion transport</keyword>
<evidence type="ECO:0000256" key="1">
    <source>
        <dbReference type="ARBA" id="ARBA00004651"/>
    </source>
</evidence>
<dbReference type="RefSeq" id="WP_259093935.1">
    <property type="nucleotide sequence ID" value="NZ_CP130454.1"/>
</dbReference>
<evidence type="ECO:0000256" key="8">
    <source>
        <dbReference type="SAM" id="Phobius"/>
    </source>
</evidence>
<keyword evidence="2" id="KW-0813">Transport</keyword>
<feature type="transmembrane region" description="Helical" evidence="8">
    <location>
        <begin position="357"/>
        <end position="381"/>
    </location>
</feature>
<evidence type="ECO:0000256" key="2">
    <source>
        <dbReference type="ARBA" id="ARBA00022448"/>
    </source>
</evidence>
<dbReference type="Pfam" id="PF02386">
    <property type="entry name" value="TrkH"/>
    <property type="match status" value="1"/>
</dbReference>
<keyword evidence="5 8" id="KW-1133">Transmembrane helix</keyword>
<evidence type="ECO:0000256" key="7">
    <source>
        <dbReference type="ARBA" id="ARBA00023136"/>
    </source>
</evidence>
<name>A0ABT2EK07_9BACT</name>
<feature type="transmembrane region" description="Helical" evidence="8">
    <location>
        <begin position="12"/>
        <end position="33"/>
    </location>
</feature>
<organism evidence="9 10">
    <name type="scientific">Candidatus Fervidibacter sacchari</name>
    <dbReference type="NCBI Taxonomy" id="1448929"/>
    <lineage>
        <taxon>Bacteria</taxon>
        <taxon>Candidatus Fervidibacterota</taxon>
        <taxon>Candidatus Fervidibacter</taxon>
    </lineage>
</organism>
<comment type="caution">
    <text evidence="9">The sequence shown here is derived from an EMBL/GenBank/DDBJ whole genome shotgun (WGS) entry which is preliminary data.</text>
</comment>
<protein>
    <submittedName>
        <fullName evidence="9">Trk system potassium uptake protein TrkH</fullName>
    </submittedName>
</protein>
<keyword evidence="4 8" id="KW-0812">Transmembrane</keyword>
<keyword evidence="10" id="KW-1185">Reference proteome</keyword>
<dbReference type="PANTHER" id="PTHR32024">
    <property type="entry name" value="TRK SYSTEM POTASSIUM UPTAKE PROTEIN TRKG-RELATED"/>
    <property type="match status" value="1"/>
</dbReference>
<dbReference type="EMBL" id="JANUCP010000001">
    <property type="protein sequence ID" value="MCS3918293.1"/>
    <property type="molecule type" value="Genomic_DNA"/>
</dbReference>
<dbReference type="Proteomes" id="UP001204798">
    <property type="component" value="Unassembled WGS sequence"/>
</dbReference>
<feature type="transmembrane region" description="Helical" evidence="8">
    <location>
        <begin position="420"/>
        <end position="441"/>
    </location>
</feature>
<dbReference type="InterPro" id="IPR003445">
    <property type="entry name" value="Cat_transpt"/>
</dbReference>
<feature type="transmembrane region" description="Helical" evidence="8">
    <location>
        <begin position="122"/>
        <end position="144"/>
    </location>
</feature>
<evidence type="ECO:0000256" key="3">
    <source>
        <dbReference type="ARBA" id="ARBA00022475"/>
    </source>
</evidence>
<evidence type="ECO:0000256" key="4">
    <source>
        <dbReference type="ARBA" id="ARBA00022692"/>
    </source>
</evidence>